<dbReference type="PANTHER" id="PTHR45947:SF14">
    <property type="entry name" value="SLL1723 PROTEIN"/>
    <property type="match status" value="1"/>
</dbReference>
<keyword evidence="2" id="KW-0808">Transferase</keyword>
<dbReference type="Proteomes" id="UP001595812">
    <property type="component" value="Unassembled WGS sequence"/>
</dbReference>
<feature type="domain" description="Glycosyl transferase family 1" evidence="1">
    <location>
        <begin position="201"/>
        <end position="367"/>
    </location>
</feature>
<dbReference type="Pfam" id="PF00534">
    <property type="entry name" value="Glycos_transf_1"/>
    <property type="match status" value="1"/>
</dbReference>
<organism evidence="2 3">
    <name type="scientific">Winogradskyella maritima</name>
    <dbReference type="NCBI Taxonomy" id="1517766"/>
    <lineage>
        <taxon>Bacteria</taxon>
        <taxon>Pseudomonadati</taxon>
        <taxon>Bacteroidota</taxon>
        <taxon>Flavobacteriia</taxon>
        <taxon>Flavobacteriales</taxon>
        <taxon>Flavobacteriaceae</taxon>
        <taxon>Winogradskyella</taxon>
    </lineage>
</organism>
<protein>
    <submittedName>
        <fullName evidence="2">Glycosyltransferase family 4 protein</fullName>
        <ecNumber evidence="2">2.4.-.-</ecNumber>
    </submittedName>
</protein>
<dbReference type="EC" id="2.4.-.-" evidence="2"/>
<dbReference type="PANTHER" id="PTHR45947">
    <property type="entry name" value="SULFOQUINOVOSYL TRANSFERASE SQD2"/>
    <property type="match status" value="1"/>
</dbReference>
<evidence type="ECO:0000313" key="2">
    <source>
        <dbReference type="EMBL" id="MFC3877306.1"/>
    </source>
</evidence>
<name>A0ABV8AK95_9FLAO</name>
<sequence length="386" mass="43949">MKIGLVLSQPPSYSETFFNSKVLGLQKAGHTVKLFVQTSTRDFKVNEVKTAPKVYKNPLIQIGSMIRHAIALIPHIRKVNHFLSLEKATVRSFKQRLKNVYTNAHLLKADVDWLHFGFATIALQSENVAQAIGAKMAVSCRGYDMDVYPLKHPKCYNLLWKRVDKVHVISNYMETKALSLGMQKETPVQCITPAIEGSKFQPDNNSKQKNKLQITTIARLHWIKGLTQTLEALARFKKSDIPFHYTIIGTGPQYEELAFAVHQLNLKNQVTLLGQAKQKEIIDILNQTDIYIQYSQSEGFCNAVLEAQAMDCTVVVSNGGALPENVIDGETGWVITKNKPELLAKTLKSCVEHWEDHEEIRRKAKERVKQHFNLQQQSKQFLEFYE</sequence>
<dbReference type="EMBL" id="JBHSAT010000004">
    <property type="protein sequence ID" value="MFC3877306.1"/>
    <property type="molecule type" value="Genomic_DNA"/>
</dbReference>
<accession>A0ABV8AK95</accession>
<reference evidence="3" key="1">
    <citation type="journal article" date="2019" name="Int. J. Syst. Evol. Microbiol.">
        <title>The Global Catalogue of Microorganisms (GCM) 10K type strain sequencing project: providing services to taxonomists for standard genome sequencing and annotation.</title>
        <authorList>
            <consortium name="The Broad Institute Genomics Platform"/>
            <consortium name="The Broad Institute Genome Sequencing Center for Infectious Disease"/>
            <person name="Wu L."/>
            <person name="Ma J."/>
        </authorList>
    </citation>
    <scope>NUCLEOTIDE SEQUENCE [LARGE SCALE GENOMIC DNA]</scope>
    <source>
        <strain evidence="3">CECT 8979</strain>
    </source>
</reference>
<keyword evidence="3" id="KW-1185">Reference proteome</keyword>
<dbReference type="CDD" id="cd03801">
    <property type="entry name" value="GT4_PimA-like"/>
    <property type="match status" value="1"/>
</dbReference>
<dbReference type="Gene3D" id="3.40.50.2000">
    <property type="entry name" value="Glycogen Phosphorylase B"/>
    <property type="match status" value="2"/>
</dbReference>
<dbReference type="SUPFAM" id="SSF53756">
    <property type="entry name" value="UDP-Glycosyltransferase/glycogen phosphorylase"/>
    <property type="match status" value="1"/>
</dbReference>
<dbReference type="InterPro" id="IPR050194">
    <property type="entry name" value="Glycosyltransferase_grp1"/>
</dbReference>
<proteinExistence type="predicted"/>
<comment type="caution">
    <text evidence="2">The sequence shown here is derived from an EMBL/GenBank/DDBJ whole genome shotgun (WGS) entry which is preliminary data.</text>
</comment>
<dbReference type="InterPro" id="IPR001296">
    <property type="entry name" value="Glyco_trans_1"/>
</dbReference>
<gene>
    <name evidence="2" type="ORF">ACFOSX_08690</name>
</gene>
<evidence type="ECO:0000259" key="1">
    <source>
        <dbReference type="Pfam" id="PF00534"/>
    </source>
</evidence>
<dbReference type="RefSeq" id="WP_386099339.1">
    <property type="nucleotide sequence ID" value="NZ_JBHSAT010000004.1"/>
</dbReference>
<dbReference type="GO" id="GO:0016757">
    <property type="term" value="F:glycosyltransferase activity"/>
    <property type="evidence" value="ECO:0007669"/>
    <property type="project" value="UniProtKB-KW"/>
</dbReference>
<evidence type="ECO:0000313" key="3">
    <source>
        <dbReference type="Proteomes" id="UP001595812"/>
    </source>
</evidence>
<keyword evidence="2" id="KW-0328">Glycosyltransferase</keyword>